<keyword evidence="1 4" id="KW-0812">Transmembrane</keyword>
<accession>A0A915M0D6</accession>
<name>A0A915M0D6_MELJA</name>
<reference evidence="6" key="1">
    <citation type="submission" date="2022-11" db="UniProtKB">
        <authorList>
            <consortium name="WormBaseParasite"/>
        </authorList>
    </citation>
    <scope>IDENTIFICATION</scope>
</reference>
<dbReference type="WBParaSite" id="scaffold2123_cov233.g4297">
    <property type="protein sequence ID" value="scaffold2123_cov233.g4297"/>
    <property type="gene ID" value="scaffold2123_cov233.g4297"/>
</dbReference>
<sequence>MKATSSNNATTQKVNLQTNLKGNQLNIEICLKLQINLGKQSKQKMGAAQIAPSSIKNDKKEDKQIESCKMKKSKECLVPDESLIRNYKIFQCSIEEPVNHVIRAMTLEHAESCFENLQIQNLLIYYRLPDDWSSELTLELPLMIAYKDAFKDASKTKVAHLQVVDFSSAEPGKDEKLWSTYRIGSGCNEPYRICFESVERLLEYYGMFGACIGLYLTAFFFEFLKWFRLILEQRKEKINGPNRRYVDSLLSSAHLCQTALFSLQLLISYILMLAVMTFSVWMLLAICLGTATGFWLFGRRKPIINNLNGNGQMNPEIH</sequence>
<comment type="similarity">
    <text evidence="4">Belongs to the copper transporter (Ctr) (TC 1.A.56) family. SLC31A subfamily.</text>
</comment>
<keyword evidence="4" id="KW-0813">Transport</keyword>
<feature type="transmembrane region" description="Helical" evidence="4">
    <location>
        <begin position="278"/>
        <end position="297"/>
    </location>
</feature>
<keyword evidence="2 4" id="KW-1133">Transmembrane helix</keyword>
<dbReference type="PANTHER" id="PTHR12483">
    <property type="entry name" value="SOLUTE CARRIER FAMILY 31 COPPER TRANSPORTERS"/>
    <property type="match status" value="1"/>
</dbReference>
<dbReference type="PANTHER" id="PTHR12483:SF115">
    <property type="entry name" value="COPPER TRANSPORT PROTEIN"/>
    <property type="match status" value="1"/>
</dbReference>
<keyword evidence="4" id="KW-0186">Copper</keyword>
<feature type="transmembrane region" description="Helical" evidence="4">
    <location>
        <begin position="204"/>
        <end position="224"/>
    </location>
</feature>
<evidence type="ECO:0000313" key="6">
    <source>
        <dbReference type="WBParaSite" id="scaffold2123_cov233.g4297"/>
    </source>
</evidence>
<organism evidence="5 6">
    <name type="scientific">Meloidogyne javanica</name>
    <name type="common">Root-knot nematode worm</name>
    <dbReference type="NCBI Taxonomy" id="6303"/>
    <lineage>
        <taxon>Eukaryota</taxon>
        <taxon>Metazoa</taxon>
        <taxon>Ecdysozoa</taxon>
        <taxon>Nematoda</taxon>
        <taxon>Chromadorea</taxon>
        <taxon>Rhabditida</taxon>
        <taxon>Tylenchina</taxon>
        <taxon>Tylenchomorpha</taxon>
        <taxon>Tylenchoidea</taxon>
        <taxon>Meloidogynidae</taxon>
        <taxon>Meloidogyninae</taxon>
        <taxon>Meloidogyne</taxon>
        <taxon>Meloidogyne incognita group</taxon>
    </lineage>
</organism>
<comment type="subcellular location">
    <subcellularLocation>
        <location evidence="4">Membrane</location>
        <topology evidence="4">Multi-pass membrane protein</topology>
    </subcellularLocation>
</comment>
<keyword evidence="5" id="KW-1185">Reference proteome</keyword>
<keyword evidence="4" id="KW-0406">Ion transport</keyword>
<dbReference type="Pfam" id="PF04145">
    <property type="entry name" value="Ctr"/>
    <property type="match status" value="1"/>
</dbReference>
<dbReference type="Proteomes" id="UP000887561">
    <property type="component" value="Unplaced"/>
</dbReference>
<evidence type="ECO:0000256" key="1">
    <source>
        <dbReference type="ARBA" id="ARBA00022692"/>
    </source>
</evidence>
<dbReference type="InterPro" id="IPR007274">
    <property type="entry name" value="Cop_transporter"/>
</dbReference>
<dbReference type="GO" id="GO:0005375">
    <property type="term" value="F:copper ion transmembrane transporter activity"/>
    <property type="evidence" value="ECO:0007669"/>
    <property type="project" value="UniProtKB-UniRule"/>
</dbReference>
<keyword evidence="4" id="KW-0187">Copper transport</keyword>
<protein>
    <recommendedName>
        <fullName evidence="4">Copper transport protein</fullName>
    </recommendedName>
</protein>
<proteinExistence type="inferred from homology"/>
<dbReference type="AlphaFoldDB" id="A0A915M0D6"/>
<feature type="transmembrane region" description="Helical" evidence="4">
    <location>
        <begin position="245"/>
        <end position="272"/>
    </location>
</feature>
<evidence type="ECO:0000256" key="3">
    <source>
        <dbReference type="ARBA" id="ARBA00023136"/>
    </source>
</evidence>
<keyword evidence="3 4" id="KW-0472">Membrane</keyword>
<evidence type="ECO:0000256" key="4">
    <source>
        <dbReference type="RuleBase" id="RU367022"/>
    </source>
</evidence>
<evidence type="ECO:0000256" key="2">
    <source>
        <dbReference type="ARBA" id="ARBA00022989"/>
    </source>
</evidence>
<evidence type="ECO:0000313" key="5">
    <source>
        <dbReference type="Proteomes" id="UP000887561"/>
    </source>
</evidence>
<dbReference type="GO" id="GO:0016020">
    <property type="term" value="C:membrane"/>
    <property type="evidence" value="ECO:0007669"/>
    <property type="project" value="UniProtKB-SubCell"/>
</dbReference>